<keyword evidence="1" id="KW-0677">Repeat</keyword>
<dbReference type="Pfam" id="PF25390">
    <property type="entry name" value="WD40_RLD"/>
    <property type="match status" value="1"/>
</dbReference>
<dbReference type="PROSITE" id="PS50012">
    <property type="entry name" value="RCC1_3"/>
    <property type="match status" value="6"/>
</dbReference>
<feature type="domain" description="RCC1-like" evidence="4">
    <location>
        <begin position="285"/>
        <end position="554"/>
    </location>
</feature>
<feature type="repeat" description="RCC1" evidence="2">
    <location>
        <begin position="85"/>
        <end position="137"/>
    </location>
</feature>
<dbReference type="PANTHER" id="PTHR22870:SF382">
    <property type="entry name" value="REGULATOR OF CHROMOSOME CONDENSATION (RCC1) FAMILY PROTEIN"/>
    <property type="match status" value="1"/>
</dbReference>
<evidence type="ECO:0000256" key="2">
    <source>
        <dbReference type="PROSITE-ProRule" id="PRU00235"/>
    </source>
</evidence>
<dbReference type="InterPro" id="IPR009091">
    <property type="entry name" value="RCC1/BLIP-II"/>
</dbReference>
<evidence type="ECO:0000256" key="1">
    <source>
        <dbReference type="ARBA" id="ARBA00022737"/>
    </source>
</evidence>
<accession>A0A8T2PZA1</accession>
<evidence type="ECO:0000256" key="3">
    <source>
        <dbReference type="SAM" id="MobiDB-lite"/>
    </source>
</evidence>
<feature type="repeat" description="RCC1" evidence="2">
    <location>
        <begin position="247"/>
        <end position="319"/>
    </location>
</feature>
<dbReference type="InterPro" id="IPR051210">
    <property type="entry name" value="Ub_ligase/GEF_domain"/>
</dbReference>
<feature type="repeat" description="RCC1" evidence="2">
    <location>
        <begin position="320"/>
        <end position="401"/>
    </location>
</feature>
<feature type="repeat" description="RCC1" evidence="2">
    <location>
        <begin position="508"/>
        <end position="558"/>
    </location>
</feature>
<dbReference type="InterPro" id="IPR058923">
    <property type="entry name" value="RCC1-like_dom"/>
</dbReference>
<dbReference type="OMA" id="AKVFCWG"/>
<evidence type="ECO:0000313" key="5">
    <source>
        <dbReference type="EMBL" id="KAH7276581.1"/>
    </source>
</evidence>
<name>A0A8T2PZA1_CERRI</name>
<evidence type="ECO:0000313" key="6">
    <source>
        <dbReference type="Proteomes" id="UP000825935"/>
    </source>
</evidence>
<organism evidence="5 6">
    <name type="scientific">Ceratopteris richardii</name>
    <name type="common">Triangle waterfern</name>
    <dbReference type="NCBI Taxonomy" id="49495"/>
    <lineage>
        <taxon>Eukaryota</taxon>
        <taxon>Viridiplantae</taxon>
        <taxon>Streptophyta</taxon>
        <taxon>Embryophyta</taxon>
        <taxon>Tracheophyta</taxon>
        <taxon>Polypodiopsida</taxon>
        <taxon>Polypodiidae</taxon>
        <taxon>Polypodiales</taxon>
        <taxon>Pteridineae</taxon>
        <taxon>Pteridaceae</taxon>
        <taxon>Parkerioideae</taxon>
        <taxon>Ceratopteris</taxon>
    </lineage>
</organism>
<feature type="repeat" description="RCC1" evidence="2">
    <location>
        <begin position="454"/>
        <end position="507"/>
    </location>
</feature>
<dbReference type="Proteomes" id="UP000825935">
    <property type="component" value="Chromosome 39"/>
</dbReference>
<dbReference type="SUPFAM" id="SSF50985">
    <property type="entry name" value="RCC1/BLIP-II"/>
    <property type="match status" value="2"/>
</dbReference>
<keyword evidence="6" id="KW-1185">Reference proteome</keyword>
<sequence length="559" mass="58614">MPVDEDACAKKEMGKKFKACSPQEQQKEVRNATTKILMWGYLPASSPQRTPLLHPTPAPPPLHDQSWKSVCSGGCGFAMAISDSGIVHTWGSTGDLGQSYVTAGKHEERPEPFPLPSERPIIQAAAGWAHCVVVTDGGEVYTWGWRECVPASKLSSDTSMKGQGTGSHKETCEAQVEERDGSEEGLFSRPLSLTDLIDPSDSGGISSMEASLKNKSTSSSKSKSSSPVDKLQGGLPSSPKAQNSKGSKVSGGGAFIDKAGEEGFKKRRLAMELSTSSDSSSMANDENVSAPPCLVTLHPGVQIVSVAAGGRHSLALSDKGQVWGWGYGGEGQLGLGTRIRTVSSPHPVPCFGTGSQYWQETHSNVSKGVHMVDGGFAPKAPGSFIKAVACGGRHSAVLTDAGALLTFGWGLYGQCGQGSTDDEVSPCYVSSLGGLPIRAVAAGLWHTVCVTESGDVYSFGGNQFGQLGTGVDQAELLPRLLDAPALENVQAVSVSCGARHSAICTDAGRIFCWGWNKYGQLGQGDALDRGIPVEVPLEGGFAKGIACGWWHTLALFQQS</sequence>
<dbReference type="InterPro" id="IPR000408">
    <property type="entry name" value="Reg_chr_condens"/>
</dbReference>
<gene>
    <name evidence="5" type="ORF">KP509_39G012900</name>
</gene>
<feature type="region of interest" description="Disordered" evidence="3">
    <location>
        <begin position="154"/>
        <end position="255"/>
    </location>
</feature>
<dbReference type="AlphaFoldDB" id="A0A8T2PZA1"/>
<dbReference type="Gene3D" id="2.130.10.30">
    <property type="entry name" value="Regulator of chromosome condensation 1/beta-lactamase-inhibitor protein II"/>
    <property type="match status" value="2"/>
</dbReference>
<feature type="compositionally biased region" description="Low complexity" evidence="3">
    <location>
        <begin position="211"/>
        <end position="226"/>
    </location>
</feature>
<proteinExistence type="predicted"/>
<evidence type="ECO:0000259" key="4">
    <source>
        <dbReference type="Pfam" id="PF25390"/>
    </source>
</evidence>
<dbReference type="PRINTS" id="PR00633">
    <property type="entry name" value="RCCNDNSATION"/>
</dbReference>
<dbReference type="OrthoDB" id="5370059at2759"/>
<feature type="repeat" description="RCC1" evidence="2">
    <location>
        <begin position="402"/>
        <end position="453"/>
    </location>
</feature>
<dbReference type="Pfam" id="PF13540">
    <property type="entry name" value="RCC1_2"/>
    <property type="match status" value="1"/>
</dbReference>
<comment type="caution">
    <text evidence="5">The sequence shown here is derived from an EMBL/GenBank/DDBJ whole genome shotgun (WGS) entry which is preliminary data.</text>
</comment>
<dbReference type="PANTHER" id="PTHR22870">
    <property type="entry name" value="REGULATOR OF CHROMOSOME CONDENSATION"/>
    <property type="match status" value="1"/>
</dbReference>
<protein>
    <recommendedName>
        <fullName evidence="4">RCC1-like domain-containing protein</fullName>
    </recommendedName>
</protein>
<feature type="compositionally biased region" description="Basic and acidic residues" evidence="3">
    <location>
        <begin position="167"/>
        <end position="179"/>
    </location>
</feature>
<reference evidence="5" key="1">
    <citation type="submission" date="2021-08" db="EMBL/GenBank/DDBJ databases">
        <title>WGS assembly of Ceratopteris richardii.</title>
        <authorList>
            <person name="Marchant D.B."/>
            <person name="Chen G."/>
            <person name="Jenkins J."/>
            <person name="Shu S."/>
            <person name="Leebens-Mack J."/>
            <person name="Grimwood J."/>
            <person name="Schmutz J."/>
            <person name="Soltis P."/>
            <person name="Soltis D."/>
            <person name="Chen Z.-H."/>
        </authorList>
    </citation>
    <scope>NUCLEOTIDE SEQUENCE</scope>
    <source>
        <strain evidence="5">Whitten #5841</strain>
        <tissue evidence="5">Leaf</tissue>
    </source>
</reference>
<dbReference type="PROSITE" id="PS00626">
    <property type="entry name" value="RCC1_2"/>
    <property type="match status" value="3"/>
</dbReference>
<dbReference type="EMBL" id="CM035444">
    <property type="protein sequence ID" value="KAH7276581.1"/>
    <property type="molecule type" value="Genomic_DNA"/>
</dbReference>